<feature type="region of interest" description="Disordered" evidence="1">
    <location>
        <begin position="20"/>
        <end position="45"/>
    </location>
</feature>
<sequence>MNLPILLFVVQAVLISVSSGEKDGNKNDANGLHQSSKGDRQNTGGGGGTFINKALVGLLAASSLLNGARAAAVAGIPVGQVQAKQPGAPNCLAKTAYRQNGTAPKPPRQTDRQTVRAGSVYIQRIPSDYIYQYPSTLVKQENKPEEAEEHNIGERSIQNVIGQHQLIEPKQEFDQQPTAPVTINAQIKTEPLEIERELTLFNKQLTPKNEHLQLNTEEGTSGNMNGNLSLLFKINENEKPNLLNESHPTLPKTGDMDISSKATPSHGYKTLLAKEKALPQGEKERELGKEKGSVQAENAQATKKEALLRKEKALTLEEGEIEPSGKALLQGEKEREMGEEEASVQTKNVQATEEEALKQGENATEMKEALQQKEKALAIEEEALIRKEKALTLEEGEIEPSGKALLQGEKEREMGEEETSVQTKNVQATEEEALKQGENATEMKEALQQKEKALAIEEEALIRKEKALTLEEGEIEPSGKALLQGEKEREMGEKEASVQTKNVQATEEEALKQGENATEMKEALQQKEKALAIEEEALIRKEKALTLEEGEIEPSGEALLQGEREMGKEEASVQNVQATEEEQHKNFWDTKESKSKKPRNQRAQPSSPKFKRLTIQPNDIYLSPHTQQNQQEWHDQHQQSVQLHQSLLQVEIEQPVQAQQTPNIQTYFSDLSIKETDRFLNTDIEWLIFVTIKAINHPISLSNFQLMWQHKGQSVDEILTLIDGFLFEQTLMAEQIIEGLKAVLTRIGTDVTILSEIGLEMAEFEQKFGGNLPNEAVSTAKELKMLFLFMRLFRKSLILLSEAQTAVFHFSNAVKWVFTINKLENTLAIVEVAILLTSPSSMKTTFKYLGNPTMKKDIFSVIDKNEFLAQFNSWINPWAEPNHLHLIRTKIGKNASSKIVADLGDIFNEQIAKHNETHPNSVWTGNRLLHWKYQNWSKQDPTALLICPNARSCCFELTAIILIICCAALS</sequence>
<evidence type="ECO:0000313" key="3">
    <source>
        <dbReference type="Proteomes" id="UP000887572"/>
    </source>
</evidence>
<feature type="compositionally biased region" description="Basic and acidic residues" evidence="1">
    <location>
        <begin position="581"/>
        <end position="595"/>
    </location>
</feature>
<proteinExistence type="predicted"/>
<feature type="signal peptide" evidence="2">
    <location>
        <begin position="1"/>
        <end position="20"/>
    </location>
</feature>
<dbReference type="AlphaFoldDB" id="A0A914HJZ2"/>
<dbReference type="WBParaSite" id="Gr19_v10_g2176.t1">
    <property type="protein sequence ID" value="Gr19_v10_g2176.t1"/>
    <property type="gene ID" value="Gr19_v10_g2176"/>
</dbReference>
<feature type="region of interest" description="Disordered" evidence="1">
    <location>
        <begin position="323"/>
        <end position="366"/>
    </location>
</feature>
<protein>
    <submittedName>
        <fullName evidence="4">Uncharacterized protein</fullName>
    </submittedName>
</protein>
<feature type="region of interest" description="Disordered" evidence="1">
    <location>
        <begin position="276"/>
        <end position="302"/>
    </location>
</feature>
<feature type="region of interest" description="Disordered" evidence="1">
    <location>
        <begin position="563"/>
        <end position="614"/>
    </location>
</feature>
<feature type="compositionally biased region" description="Basic and acidic residues" evidence="1">
    <location>
        <begin position="485"/>
        <end position="496"/>
    </location>
</feature>
<feature type="compositionally biased region" description="Basic and acidic residues" evidence="1">
    <location>
        <begin position="276"/>
        <end position="292"/>
    </location>
</feature>
<evidence type="ECO:0000256" key="1">
    <source>
        <dbReference type="SAM" id="MobiDB-lite"/>
    </source>
</evidence>
<feature type="region of interest" description="Disordered" evidence="1">
    <location>
        <begin position="477"/>
        <end position="522"/>
    </location>
</feature>
<dbReference type="Proteomes" id="UP000887572">
    <property type="component" value="Unplaced"/>
</dbReference>
<keyword evidence="3" id="KW-1185">Reference proteome</keyword>
<organism evidence="3 4">
    <name type="scientific">Globodera rostochiensis</name>
    <name type="common">Golden nematode worm</name>
    <name type="synonym">Heterodera rostochiensis</name>
    <dbReference type="NCBI Taxonomy" id="31243"/>
    <lineage>
        <taxon>Eukaryota</taxon>
        <taxon>Metazoa</taxon>
        <taxon>Ecdysozoa</taxon>
        <taxon>Nematoda</taxon>
        <taxon>Chromadorea</taxon>
        <taxon>Rhabditida</taxon>
        <taxon>Tylenchina</taxon>
        <taxon>Tylenchomorpha</taxon>
        <taxon>Tylenchoidea</taxon>
        <taxon>Heteroderidae</taxon>
        <taxon>Heteroderinae</taxon>
        <taxon>Globodera</taxon>
    </lineage>
</organism>
<evidence type="ECO:0000256" key="2">
    <source>
        <dbReference type="SAM" id="SignalP"/>
    </source>
</evidence>
<keyword evidence="2" id="KW-0732">Signal</keyword>
<accession>A0A914HJZ2</accession>
<reference evidence="4" key="1">
    <citation type="submission" date="2022-11" db="UniProtKB">
        <authorList>
            <consortium name="WormBaseParasite"/>
        </authorList>
    </citation>
    <scope>IDENTIFICATION</scope>
</reference>
<feature type="region of interest" description="Disordered" evidence="1">
    <location>
        <begin position="396"/>
        <end position="446"/>
    </location>
</feature>
<feature type="chain" id="PRO_5036758696" evidence="2">
    <location>
        <begin position="21"/>
        <end position="970"/>
    </location>
</feature>
<evidence type="ECO:0000313" key="4">
    <source>
        <dbReference type="WBParaSite" id="Gr19_v10_g2176.t1"/>
    </source>
</evidence>
<name>A0A914HJZ2_GLORO</name>